<reference evidence="2 3" key="1">
    <citation type="submission" date="2023-08" db="EMBL/GenBank/DDBJ databases">
        <title>Annotated Genome Sequence of Vanrija albida AlHP1.</title>
        <authorList>
            <person name="Herzog R."/>
        </authorList>
    </citation>
    <scope>NUCLEOTIDE SEQUENCE [LARGE SCALE GENOMIC DNA]</scope>
    <source>
        <strain evidence="2 3">AlHP1</strain>
    </source>
</reference>
<evidence type="ECO:0000256" key="1">
    <source>
        <dbReference type="SAM" id="MobiDB-lite"/>
    </source>
</evidence>
<feature type="compositionally biased region" description="Polar residues" evidence="1">
    <location>
        <begin position="1"/>
        <end position="20"/>
    </location>
</feature>
<name>A0ABR3PXR0_9TREE</name>
<gene>
    <name evidence="2" type="ORF">Q8F55_006649</name>
</gene>
<organism evidence="2 3">
    <name type="scientific">Vanrija albida</name>
    <dbReference type="NCBI Taxonomy" id="181172"/>
    <lineage>
        <taxon>Eukaryota</taxon>
        <taxon>Fungi</taxon>
        <taxon>Dikarya</taxon>
        <taxon>Basidiomycota</taxon>
        <taxon>Agaricomycotina</taxon>
        <taxon>Tremellomycetes</taxon>
        <taxon>Trichosporonales</taxon>
        <taxon>Trichosporonaceae</taxon>
        <taxon>Vanrija</taxon>
    </lineage>
</organism>
<feature type="region of interest" description="Disordered" evidence="1">
    <location>
        <begin position="1"/>
        <end position="43"/>
    </location>
</feature>
<proteinExistence type="predicted"/>
<sequence>MSSNTTPKTTEGASAATNVEGTAPTAASTAPTATGGTWDPSKPYAVQLTDEELAAQKARFGYQNVR</sequence>
<accession>A0ABR3PXR0</accession>
<keyword evidence="3" id="KW-1185">Reference proteome</keyword>
<dbReference type="RefSeq" id="XP_069207176.1">
    <property type="nucleotide sequence ID" value="XM_069355105.1"/>
</dbReference>
<evidence type="ECO:0000313" key="3">
    <source>
        <dbReference type="Proteomes" id="UP001565368"/>
    </source>
</evidence>
<comment type="caution">
    <text evidence="2">The sequence shown here is derived from an EMBL/GenBank/DDBJ whole genome shotgun (WGS) entry which is preliminary data.</text>
</comment>
<dbReference type="EMBL" id="JBBXJM010000005">
    <property type="protein sequence ID" value="KAL1407232.1"/>
    <property type="molecule type" value="Genomic_DNA"/>
</dbReference>
<protein>
    <submittedName>
        <fullName evidence="2">Uncharacterized protein</fullName>
    </submittedName>
</protein>
<dbReference type="GeneID" id="95987692"/>
<feature type="compositionally biased region" description="Low complexity" evidence="1">
    <location>
        <begin position="21"/>
        <end position="37"/>
    </location>
</feature>
<evidence type="ECO:0000313" key="2">
    <source>
        <dbReference type="EMBL" id="KAL1407232.1"/>
    </source>
</evidence>
<dbReference type="Proteomes" id="UP001565368">
    <property type="component" value="Unassembled WGS sequence"/>
</dbReference>